<dbReference type="GO" id="GO:0003677">
    <property type="term" value="F:DNA binding"/>
    <property type="evidence" value="ECO:0007669"/>
    <property type="project" value="InterPro"/>
</dbReference>
<evidence type="ECO:0000313" key="3">
    <source>
        <dbReference type="Proteomes" id="UP000021053"/>
    </source>
</evidence>
<dbReference type="SUPFAM" id="SSF47413">
    <property type="entry name" value="lambda repressor-like DNA-binding domains"/>
    <property type="match status" value="1"/>
</dbReference>
<dbReference type="InterPro" id="IPR001387">
    <property type="entry name" value="Cro/C1-type_HTH"/>
</dbReference>
<dbReference type="InterPro" id="IPR043917">
    <property type="entry name" value="DUF5753"/>
</dbReference>
<dbReference type="HOGENOM" id="CLU_055817_0_0_11"/>
<accession>A0A010YLD5</accession>
<dbReference type="CDD" id="cd00093">
    <property type="entry name" value="HTH_XRE"/>
    <property type="match status" value="1"/>
</dbReference>
<comment type="caution">
    <text evidence="2">The sequence shown here is derived from an EMBL/GenBank/DDBJ whole genome shotgun (WGS) entry which is preliminary data.</text>
</comment>
<dbReference type="SMART" id="SM00530">
    <property type="entry name" value="HTH_XRE"/>
    <property type="match status" value="1"/>
</dbReference>
<sequence length="280" mass="32025">MTTLYGPTVAKRRLARRLVELRVENKYTANQVCDKLNWGRGKVGRFEANVWKRPEMSDVRDLLRIYGVPDAEREELEALAMRARDRAWWREYGDVFADDEYAGFESDARCVSLYMPLILPGLLQTSAYTEAHMNVGTKSEQWRARALEARQRRQRVLDDVDVELVAVLTEASLLYHWGTPEERRTQIRHLVAMSLRPNVEIRLLRFSDGPHPGMSSLISIFDFPGDEPGIAFLENDAAVQQLDSRAEVETYKRIFADIRAAALEPMATTVALKQLSDSLP</sequence>
<name>A0A010YLD5_9ACTN</name>
<dbReference type="Pfam" id="PF13560">
    <property type="entry name" value="HTH_31"/>
    <property type="match status" value="1"/>
</dbReference>
<evidence type="ECO:0000259" key="1">
    <source>
        <dbReference type="SMART" id="SM00530"/>
    </source>
</evidence>
<dbReference type="AlphaFoldDB" id="A0A010YLD5"/>
<dbReference type="RefSeq" id="WP_169745016.1">
    <property type="nucleotide sequence ID" value="NZ_KK073874.1"/>
</dbReference>
<reference evidence="2 3" key="1">
    <citation type="submission" date="2013-07" db="EMBL/GenBank/DDBJ databases">
        <authorList>
            <consortium name="DOE Joint Genome Institute"/>
            <person name="Eisen J."/>
            <person name="Huntemann M."/>
            <person name="Han J."/>
            <person name="Chen A."/>
            <person name="Kyrpides N."/>
            <person name="Mavromatis K."/>
            <person name="Markowitz V."/>
            <person name="Palaniappan K."/>
            <person name="Ivanova N."/>
            <person name="Schaumberg A."/>
            <person name="Pati A."/>
            <person name="Liolios K."/>
            <person name="Nordberg H.P."/>
            <person name="Cantor M.N."/>
            <person name="Hua S.X."/>
            <person name="Woyke T."/>
        </authorList>
    </citation>
    <scope>NUCLEOTIDE SEQUENCE [LARGE SCALE GENOMIC DNA]</scope>
    <source>
        <strain evidence="2 3">DSM 44712</strain>
    </source>
</reference>
<protein>
    <recommendedName>
        <fullName evidence="1">HTH cro/C1-type domain-containing protein</fullName>
    </recommendedName>
</protein>
<dbReference type="EMBL" id="JFBT01000001">
    <property type="protein sequence ID" value="EXG81045.1"/>
    <property type="molecule type" value="Genomic_DNA"/>
</dbReference>
<proteinExistence type="predicted"/>
<dbReference type="Proteomes" id="UP000021053">
    <property type="component" value="Unassembled WGS sequence"/>
</dbReference>
<keyword evidence="3" id="KW-1185">Reference proteome</keyword>
<evidence type="ECO:0000313" key="2">
    <source>
        <dbReference type="EMBL" id="EXG81045.1"/>
    </source>
</evidence>
<gene>
    <name evidence="2" type="ORF">CryarDRAFT_2140</name>
</gene>
<feature type="domain" description="HTH cro/C1-type" evidence="1">
    <location>
        <begin position="17"/>
        <end position="73"/>
    </location>
</feature>
<dbReference type="Pfam" id="PF19054">
    <property type="entry name" value="DUF5753"/>
    <property type="match status" value="1"/>
</dbReference>
<dbReference type="InterPro" id="IPR010982">
    <property type="entry name" value="Lambda_DNA-bd_dom_sf"/>
</dbReference>
<organism evidence="2 3">
    <name type="scientific">Cryptosporangium arvum DSM 44712</name>
    <dbReference type="NCBI Taxonomy" id="927661"/>
    <lineage>
        <taxon>Bacteria</taxon>
        <taxon>Bacillati</taxon>
        <taxon>Actinomycetota</taxon>
        <taxon>Actinomycetes</taxon>
        <taxon>Cryptosporangiales</taxon>
        <taxon>Cryptosporangiaceae</taxon>
        <taxon>Cryptosporangium</taxon>
    </lineage>
</organism>